<evidence type="ECO:0000313" key="1">
    <source>
        <dbReference type="EMBL" id="BAL84255.1"/>
    </source>
</evidence>
<dbReference type="EMBL" id="AP012292">
    <property type="protein sequence ID" value="BAL84255.1"/>
    <property type="molecule type" value="Genomic_DNA"/>
</dbReference>
<dbReference type="HOGENOM" id="CLU_2649891_0_0_9"/>
<proteinExistence type="predicted"/>
<sequence length="80" mass="8929">MLKSLKWAYAHADMLEGKGTCPKCKSHNLDYGYVALDNNGNDCYGAIWCNDCLHGYYLSRVKPKSKDKLIGKLPAGIKFS</sequence>
<reference evidence="1 2" key="1">
    <citation type="submission" date="2011-10" db="EMBL/GenBank/DDBJ databases">
        <title>Whole genome sequence of Selenomonas ruminantium subsp. lactilytica TAM6421.</title>
        <authorList>
            <person name="Oguchi A."/>
            <person name="Ankai A."/>
            <person name="Kaneko J."/>
            <person name="Yamada-Narita S."/>
            <person name="Fukui S."/>
            <person name="Takahashi M."/>
            <person name="Onodera T."/>
            <person name="Kojima S."/>
            <person name="Fushimi T."/>
            <person name="Abe N."/>
            <person name="Kamio Y."/>
            <person name="Yamazaki S."/>
            <person name="Fujita N."/>
        </authorList>
    </citation>
    <scope>NUCLEOTIDE SEQUENCE [LARGE SCALE GENOMIC DNA]</scope>
    <source>
        <strain evidence="2">NBRC 103574 / TAM6421</strain>
    </source>
</reference>
<organism evidence="1 2">
    <name type="scientific">Selenomonas ruminantium subsp. lactilytica (strain NBRC 103574 / TAM6421)</name>
    <dbReference type="NCBI Taxonomy" id="927704"/>
    <lineage>
        <taxon>Bacteria</taxon>
        <taxon>Bacillati</taxon>
        <taxon>Bacillota</taxon>
        <taxon>Negativicutes</taxon>
        <taxon>Selenomonadales</taxon>
        <taxon>Selenomonadaceae</taxon>
        <taxon>Selenomonas</taxon>
    </lineage>
</organism>
<dbReference type="PATRIC" id="fig|927704.6.peg.2631"/>
<name>I0GU18_SELRL</name>
<dbReference type="Proteomes" id="UP000007887">
    <property type="component" value="Chromosome"/>
</dbReference>
<dbReference type="AlphaFoldDB" id="I0GU18"/>
<protein>
    <submittedName>
        <fullName evidence="1">Uncharacterized protein</fullName>
    </submittedName>
</protein>
<gene>
    <name evidence="1" type="ordered locus">SELR_25470</name>
</gene>
<evidence type="ECO:0000313" key="2">
    <source>
        <dbReference type="Proteomes" id="UP000007887"/>
    </source>
</evidence>
<dbReference type="KEGG" id="sri:SELR_25470"/>
<accession>I0GU18</accession>